<comment type="caution">
    <text evidence="2">The sequence shown here is derived from an EMBL/GenBank/DDBJ whole genome shotgun (WGS) entry which is preliminary data.</text>
</comment>
<protein>
    <submittedName>
        <fullName evidence="2">Uncharacterized protein</fullName>
    </submittedName>
</protein>
<evidence type="ECO:0000313" key="3">
    <source>
        <dbReference type="EMBL" id="CAL1151639.1"/>
    </source>
</evidence>
<dbReference type="EMBL" id="CAMXCT020002452">
    <property type="protein sequence ID" value="CAL1151639.1"/>
    <property type="molecule type" value="Genomic_DNA"/>
</dbReference>
<evidence type="ECO:0000256" key="1">
    <source>
        <dbReference type="SAM" id="MobiDB-lite"/>
    </source>
</evidence>
<reference evidence="2" key="1">
    <citation type="submission" date="2022-10" db="EMBL/GenBank/DDBJ databases">
        <authorList>
            <person name="Chen Y."/>
            <person name="Dougan E. K."/>
            <person name="Chan C."/>
            <person name="Rhodes N."/>
            <person name="Thang M."/>
        </authorList>
    </citation>
    <scope>NUCLEOTIDE SEQUENCE</scope>
</reference>
<reference evidence="3" key="2">
    <citation type="submission" date="2024-04" db="EMBL/GenBank/DDBJ databases">
        <authorList>
            <person name="Chen Y."/>
            <person name="Shah S."/>
            <person name="Dougan E. K."/>
            <person name="Thang M."/>
            <person name="Chan C."/>
        </authorList>
    </citation>
    <scope>NUCLEOTIDE SEQUENCE [LARGE SCALE GENOMIC DNA]</scope>
</reference>
<accession>A0A9P1CTZ4</accession>
<dbReference type="OrthoDB" id="442756at2759"/>
<feature type="region of interest" description="Disordered" evidence="1">
    <location>
        <begin position="1"/>
        <end position="20"/>
    </location>
</feature>
<evidence type="ECO:0000313" key="2">
    <source>
        <dbReference type="EMBL" id="CAI3998264.1"/>
    </source>
</evidence>
<feature type="region of interest" description="Disordered" evidence="1">
    <location>
        <begin position="298"/>
        <end position="372"/>
    </location>
</feature>
<keyword evidence="4" id="KW-1185">Reference proteome</keyword>
<organism evidence="2">
    <name type="scientific">Cladocopium goreaui</name>
    <dbReference type="NCBI Taxonomy" id="2562237"/>
    <lineage>
        <taxon>Eukaryota</taxon>
        <taxon>Sar</taxon>
        <taxon>Alveolata</taxon>
        <taxon>Dinophyceae</taxon>
        <taxon>Suessiales</taxon>
        <taxon>Symbiodiniaceae</taxon>
        <taxon>Cladocopium</taxon>
    </lineage>
</organism>
<feature type="compositionally biased region" description="Basic and acidic residues" evidence="1">
    <location>
        <begin position="349"/>
        <end position="367"/>
    </location>
</feature>
<dbReference type="EMBL" id="CAMXCT030002452">
    <property type="protein sequence ID" value="CAL4785576.1"/>
    <property type="molecule type" value="Genomic_DNA"/>
</dbReference>
<proteinExistence type="predicted"/>
<gene>
    <name evidence="2" type="ORF">C1SCF055_LOCUS24577</name>
</gene>
<sequence length="642" mass="72556">MADVPMAGNPDNMDTLVDDETVPGEPAFLQDQAGGGNKYKLYLETVHILKMFNKTHKAQKVIVRNLPNKLANKASPPSLERAKEQYAQVHGMDPSAVTEELPAKSDEGVEGWACRGLDCRAHGPLGNALYRAFRKNPTMAKTYRWLFDDLKVKFRQTWAMSRSFDFVSTKRVHSVSTTTKHEEIGTWKNQLQLEAHFGGVGIAEAERQEAFVRWNSWTEAHNYLLVEKLVTKGEEESWKEMAIMVDSSATFETEAMKCQAVRKYAAYYKMPVEEVKTEAVVNDSWGVRGWCEMNITVPGINDKDGKENQQVEVQPAAKKASAKKKKQVPAPEQGESVGDANGPQPAQPKPKDPKPKKAKKELTELQKNETTSKAMLAQLQRSQQIMSKVSGHGDQIPSEWKWALPFLQEYEALLTAFTESLAPRDGDDIKDFDDEMKLSTLDKTKTKQFKNTYKDRYGTLLALFVDHLALHPSLAAKHGNEHVKLHAGSDEMCQCGCRGWCTLFPLLLAWVEDLKAMESGSKIRVVEITDLQTQKEIFRISLLSIKTELFSWYKSQRLDPDWRGKGSEVWNLTLGMLGTTDRPQLHAKAAESHGLLKFMACLLNSHLGRFRVKSHTGKQGFSKKLQMQQFVLMKCFKRNTED</sequence>
<dbReference type="AlphaFoldDB" id="A0A9P1CTZ4"/>
<dbReference type="Proteomes" id="UP001152797">
    <property type="component" value="Unassembled WGS sequence"/>
</dbReference>
<evidence type="ECO:0000313" key="4">
    <source>
        <dbReference type="Proteomes" id="UP001152797"/>
    </source>
</evidence>
<dbReference type="EMBL" id="CAMXCT010002452">
    <property type="protein sequence ID" value="CAI3998264.1"/>
    <property type="molecule type" value="Genomic_DNA"/>
</dbReference>
<name>A0A9P1CTZ4_9DINO</name>